<dbReference type="InterPro" id="IPR050356">
    <property type="entry name" value="SulA_CellDiv_inhibitor"/>
</dbReference>
<accession>A0A086XRD8</accession>
<dbReference type="Gene3D" id="3.40.1170.60">
    <property type="match status" value="1"/>
</dbReference>
<name>A0A086XRD8_9RHOB</name>
<evidence type="ECO:0000256" key="4">
    <source>
        <dbReference type="ARBA" id="ARBA00025589"/>
    </source>
</evidence>
<evidence type="ECO:0000256" key="1">
    <source>
        <dbReference type="ARBA" id="ARBA00011245"/>
    </source>
</evidence>
<dbReference type="EC" id="2.7.7.7" evidence="2"/>
<dbReference type="GO" id="GO:0003684">
    <property type="term" value="F:damaged DNA binding"/>
    <property type="evidence" value="ECO:0007669"/>
    <property type="project" value="InterPro"/>
</dbReference>
<evidence type="ECO:0000256" key="2">
    <source>
        <dbReference type="ARBA" id="ARBA00012417"/>
    </source>
</evidence>
<dbReference type="Pfam" id="PF00817">
    <property type="entry name" value="IMS"/>
    <property type="match status" value="1"/>
</dbReference>
<dbReference type="STRING" id="1105367.CG50_09690"/>
<dbReference type="PANTHER" id="PTHR35369">
    <property type="entry name" value="BLR3025 PROTEIN-RELATED"/>
    <property type="match status" value="1"/>
</dbReference>
<reference evidence="8 9" key="1">
    <citation type="submission" date="2014-03" db="EMBL/GenBank/DDBJ databases">
        <title>Genome of Paenirhodobacter enshiensis DW2-9.</title>
        <authorList>
            <person name="Wang D."/>
            <person name="Wang G."/>
        </authorList>
    </citation>
    <scope>NUCLEOTIDE SEQUENCE [LARGE SCALE GENOMIC DNA]</scope>
    <source>
        <strain evidence="8 9">DW2-9</strain>
    </source>
</reference>
<dbReference type="AlphaFoldDB" id="A0A086XRD8"/>
<evidence type="ECO:0000256" key="3">
    <source>
        <dbReference type="ARBA" id="ARBA00022763"/>
    </source>
</evidence>
<dbReference type="SUPFAM" id="SSF56672">
    <property type="entry name" value="DNA/RNA polymerases"/>
    <property type="match status" value="1"/>
</dbReference>
<dbReference type="Proteomes" id="UP000028824">
    <property type="component" value="Unassembled WGS sequence"/>
</dbReference>
<dbReference type="Pfam" id="PF11799">
    <property type="entry name" value="IMS_C"/>
    <property type="match status" value="1"/>
</dbReference>
<feature type="domain" description="DNA polymerase Y-family little finger" evidence="7">
    <location>
        <begin position="240"/>
        <end position="333"/>
    </location>
</feature>
<protein>
    <recommendedName>
        <fullName evidence="2">DNA-directed DNA polymerase</fullName>
        <ecNumber evidence="2">2.7.7.7</ecNumber>
    </recommendedName>
</protein>
<organism evidence="8 9">
    <name type="scientific">Paenirhodobacter enshiensis</name>
    <dbReference type="NCBI Taxonomy" id="1105367"/>
    <lineage>
        <taxon>Bacteria</taxon>
        <taxon>Pseudomonadati</taxon>
        <taxon>Pseudomonadota</taxon>
        <taxon>Alphaproteobacteria</taxon>
        <taxon>Rhodobacterales</taxon>
        <taxon>Rhodobacter group</taxon>
        <taxon>Paenirhodobacter</taxon>
    </lineage>
</organism>
<evidence type="ECO:0000313" key="8">
    <source>
        <dbReference type="EMBL" id="KFI24588.1"/>
    </source>
</evidence>
<dbReference type="eggNOG" id="COG0389">
    <property type="taxonomic scope" value="Bacteria"/>
</dbReference>
<sequence length="488" mass="53387">MFAGTGRRIVSMWFPRFASDRALRLSPVRGPFALSLRVHNRDCLHALNAEAERAGLSRGMAVSEARAFCPGLVVRAATPKADAQTLEALRRWALRYCPWAACDGDDGLVLDITGAAHLLGGEAALALDMRERLGRAGFALHVGIAPTRGAAWALAHAGGGLAPEGAVRTHLGPLPVALLRLPPETDAALQRLGLRRIADLAGAARAPLARRFGKGLLDQLDRAFGDLPEALSPAPEPAHYGVRLTLPEPIGLLSDIEAGLARLLERLADTLRAQDVGARALCLTLRRVDRQAQDVPLRLAAPMRDPARILPLFARGLETVEAGFGIDQLRLEATVVEPMPALQAGSGAERADRIEALMTRIGTRIGLDHVRRFQPRDCHVPERGFALVAAADEPACGPWPPRPARPLTIFAPEPIAVRGHPPSGFTWRRMRFTIGRATGPERIAPEWWQPPDSYGLRDYWRIDTREGRRLWLFFTPQNPRWFVQGEFL</sequence>
<dbReference type="PANTHER" id="PTHR35369:SF2">
    <property type="entry name" value="BLR3025 PROTEIN"/>
    <property type="match status" value="1"/>
</dbReference>
<feature type="domain" description="UmuC" evidence="6">
    <location>
        <begin position="39"/>
        <end position="153"/>
    </location>
</feature>
<proteinExistence type="predicted"/>
<comment type="function">
    <text evidence="4">Poorly processive, error-prone DNA polymerase involved in untargeted mutagenesis. Copies undamaged DNA at stalled replication forks, which arise in vivo from mismatched or misaligned primer ends. These misaligned primers can be extended by PolIV. Exhibits no 3'-5' exonuclease (proofreading) activity. May be involved in translesional synthesis, in conjunction with the beta clamp from PolIII.</text>
</comment>
<gene>
    <name evidence="8" type="ORF">CG50_09690</name>
</gene>
<comment type="caution">
    <text evidence="8">The sequence shown here is derived from an EMBL/GenBank/DDBJ whole genome shotgun (WGS) entry which is preliminary data.</text>
</comment>
<dbReference type="EMBL" id="JFZB01000042">
    <property type="protein sequence ID" value="KFI24588.1"/>
    <property type="molecule type" value="Genomic_DNA"/>
</dbReference>
<dbReference type="RefSeq" id="WP_036639688.1">
    <property type="nucleotide sequence ID" value="NZ_JFZB01000042.1"/>
</dbReference>
<dbReference type="InterPro" id="IPR001126">
    <property type="entry name" value="UmuC"/>
</dbReference>
<dbReference type="InterPro" id="IPR043502">
    <property type="entry name" value="DNA/RNA_pol_sf"/>
</dbReference>
<evidence type="ECO:0000259" key="7">
    <source>
        <dbReference type="Pfam" id="PF11799"/>
    </source>
</evidence>
<comment type="catalytic activity">
    <reaction evidence="5">
        <text>DNA(n) + a 2'-deoxyribonucleoside 5'-triphosphate = DNA(n+1) + diphosphate</text>
        <dbReference type="Rhea" id="RHEA:22508"/>
        <dbReference type="Rhea" id="RHEA-COMP:17339"/>
        <dbReference type="Rhea" id="RHEA-COMP:17340"/>
        <dbReference type="ChEBI" id="CHEBI:33019"/>
        <dbReference type="ChEBI" id="CHEBI:61560"/>
        <dbReference type="ChEBI" id="CHEBI:173112"/>
        <dbReference type="EC" id="2.7.7.7"/>
    </reaction>
</comment>
<dbReference type="GO" id="GO:0016740">
    <property type="term" value="F:transferase activity"/>
    <property type="evidence" value="ECO:0007669"/>
    <property type="project" value="UniProtKB-KW"/>
</dbReference>
<dbReference type="OrthoDB" id="9788640at2"/>
<keyword evidence="3" id="KW-0227">DNA damage</keyword>
<dbReference type="GO" id="GO:0006281">
    <property type="term" value="P:DNA repair"/>
    <property type="evidence" value="ECO:0007669"/>
    <property type="project" value="InterPro"/>
</dbReference>
<evidence type="ECO:0000256" key="5">
    <source>
        <dbReference type="ARBA" id="ARBA00049244"/>
    </source>
</evidence>
<comment type="subunit">
    <text evidence="1">Monomer.</text>
</comment>
<evidence type="ECO:0000313" key="9">
    <source>
        <dbReference type="Proteomes" id="UP000028824"/>
    </source>
</evidence>
<keyword evidence="9" id="KW-1185">Reference proteome</keyword>
<dbReference type="InterPro" id="IPR017961">
    <property type="entry name" value="DNA_pol_Y-fam_little_finger"/>
</dbReference>
<dbReference type="CDD" id="cd03468">
    <property type="entry name" value="PolY_like"/>
    <property type="match status" value="1"/>
</dbReference>
<evidence type="ECO:0000259" key="6">
    <source>
        <dbReference type="Pfam" id="PF00817"/>
    </source>
</evidence>
<keyword evidence="8" id="KW-0808">Transferase</keyword>